<feature type="region of interest" description="Disordered" evidence="1">
    <location>
        <begin position="23"/>
        <end position="46"/>
    </location>
</feature>
<proteinExistence type="predicted"/>
<sequence>MTDLRRFPLTTGIGPVHCVHRPGAAGLRATPAPPGSHAFSPPPHWS</sequence>
<evidence type="ECO:0000256" key="1">
    <source>
        <dbReference type="SAM" id="MobiDB-lite"/>
    </source>
</evidence>
<dbReference type="PATRIC" id="fig|1348663.4.peg.6220"/>
<dbReference type="Proteomes" id="UP000027178">
    <property type="component" value="Unassembled WGS sequence"/>
</dbReference>
<reference evidence="2 3" key="1">
    <citation type="submission" date="2014-05" db="EMBL/GenBank/DDBJ databases">
        <title>Draft Genome Sequence of Kitasatospora cheerisanensis KCTC 2395.</title>
        <authorList>
            <person name="Nam D.H."/>
        </authorList>
    </citation>
    <scope>NUCLEOTIDE SEQUENCE [LARGE SCALE GENOMIC DNA]</scope>
    <source>
        <strain evidence="2 3">KCTC 2395</strain>
    </source>
</reference>
<comment type="caution">
    <text evidence="2">The sequence shown here is derived from an EMBL/GenBank/DDBJ whole genome shotgun (WGS) entry which is preliminary data.</text>
</comment>
<protein>
    <submittedName>
        <fullName evidence="2">Uncharacterized protein</fullName>
    </submittedName>
</protein>
<evidence type="ECO:0000313" key="2">
    <source>
        <dbReference type="EMBL" id="KDN81706.1"/>
    </source>
</evidence>
<dbReference type="HOGENOM" id="CLU_3184763_0_0_11"/>
<gene>
    <name evidence="2" type="ORF">KCH_64260</name>
</gene>
<keyword evidence="3" id="KW-1185">Reference proteome</keyword>
<evidence type="ECO:0000313" key="3">
    <source>
        <dbReference type="Proteomes" id="UP000027178"/>
    </source>
</evidence>
<dbReference type="AlphaFoldDB" id="A0A066YUG4"/>
<dbReference type="EMBL" id="JNBY01000131">
    <property type="protein sequence ID" value="KDN81706.1"/>
    <property type="molecule type" value="Genomic_DNA"/>
</dbReference>
<name>A0A066YUG4_9ACTN</name>
<accession>A0A066YUG4</accession>
<organism evidence="2 3">
    <name type="scientific">Kitasatospora cheerisanensis KCTC 2395</name>
    <dbReference type="NCBI Taxonomy" id="1348663"/>
    <lineage>
        <taxon>Bacteria</taxon>
        <taxon>Bacillati</taxon>
        <taxon>Actinomycetota</taxon>
        <taxon>Actinomycetes</taxon>
        <taxon>Kitasatosporales</taxon>
        <taxon>Streptomycetaceae</taxon>
        <taxon>Kitasatospora</taxon>
    </lineage>
</organism>